<dbReference type="PANTHER" id="PTHR37610">
    <property type="entry name" value="CCHC-TYPE DOMAIN-CONTAINING PROTEIN"/>
    <property type="match status" value="1"/>
</dbReference>
<dbReference type="Gramene" id="evm.model.03.940">
    <property type="protein sequence ID" value="cds.evm.model.03.940"/>
    <property type="gene ID" value="evm.TU.03.940"/>
</dbReference>
<dbReference type="Proteomes" id="UP000596661">
    <property type="component" value="Chromosome 3"/>
</dbReference>
<dbReference type="EnsemblPlants" id="evm.model.03.940">
    <property type="protein sequence ID" value="cds.evm.model.03.940"/>
    <property type="gene ID" value="evm.TU.03.940"/>
</dbReference>
<proteinExistence type="predicted"/>
<reference evidence="1" key="2">
    <citation type="submission" date="2021-03" db="UniProtKB">
        <authorList>
            <consortium name="EnsemblPlants"/>
        </authorList>
    </citation>
    <scope>IDENTIFICATION</scope>
</reference>
<evidence type="ECO:0000313" key="2">
    <source>
        <dbReference type="Proteomes" id="UP000596661"/>
    </source>
</evidence>
<name>A0A803PB26_CANSA</name>
<dbReference type="AlphaFoldDB" id="A0A803PB26"/>
<dbReference type="EMBL" id="UZAU01000270">
    <property type="status" value="NOT_ANNOTATED_CDS"/>
    <property type="molecule type" value="Genomic_DNA"/>
</dbReference>
<dbReference type="OMA" id="IFWILHA"/>
<dbReference type="PANTHER" id="PTHR37610:SF40">
    <property type="entry name" value="OS01G0909600 PROTEIN"/>
    <property type="match status" value="1"/>
</dbReference>
<accession>A0A803PB26</accession>
<evidence type="ECO:0000313" key="1">
    <source>
        <dbReference type="EnsemblPlants" id="cds.evm.model.03.940"/>
    </source>
</evidence>
<protein>
    <submittedName>
        <fullName evidence="1">Uncharacterized protein</fullName>
    </submittedName>
</protein>
<keyword evidence="2" id="KW-1185">Reference proteome</keyword>
<organism evidence="1 2">
    <name type="scientific">Cannabis sativa</name>
    <name type="common">Hemp</name>
    <name type="synonym">Marijuana</name>
    <dbReference type="NCBI Taxonomy" id="3483"/>
    <lineage>
        <taxon>Eukaryota</taxon>
        <taxon>Viridiplantae</taxon>
        <taxon>Streptophyta</taxon>
        <taxon>Embryophyta</taxon>
        <taxon>Tracheophyta</taxon>
        <taxon>Spermatophyta</taxon>
        <taxon>Magnoliopsida</taxon>
        <taxon>eudicotyledons</taxon>
        <taxon>Gunneridae</taxon>
        <taxon>Pentapetalae</taxon>
        <taxon>rosids</taxon>
        <taxon>fabids</taxon>
        <taxon>Rosales</taxon>
        <taxon>Cannabaceae</taxon>
        <taxon>Cannabis</taxon>
    </lineage>
</organism>
<reference evidence="1" key="1">
    <citation type="submission" date="2018-11" db="EMBL/GenBank/DDBJ databases">
        <authorList>
            <person name="Grassa J C."/>
        </authorList>
    </citation>
    <scope>NUCLEOTIDE SEQUENCE [LARGE SCALE GENOMIC DNA]</scope>
</reference>
<sequence length="83" mass="9888">MIVALAARNKIKFVDDRLPELEEDDEEYDIWFRCNSLVIFWILHAISSENADSFMNLDNAARIWSELEERYHQKNAPRVFEAK</sequence>